<evidence type="ECO:0000256" key="4">
    <source>
        <dbReference type="ARBA" id="ARBA00022692"/>
    </source>
</evidence>
<keyword evidence="7 8" id="KW-0927">Auxin signaling pathway</keyword>
<keyword evidence="10" id="KW-1185">Reference proteome</keyword>
<dbReference type="GO" id="GO:0005783">
    <property type="term" value="C:endoplasmic reticulum"/>
    <property type="evidence" value="ECO:0007669"/>
    <property type="project" value="TreeGrafter"/>
</dbReference>
<dbReference type="InterPro" id="IPR014024">
    <property type="entry name" value="Auxin_eff_plant"/>
</dbReference>
<comment type="similarity">
    <text evidence="2 8">Belongs to the auxin efflux carrier (TC 2.A.69.1) family.</text>
</comment>
<dbReference type="PANTHER" id="PTHR31752">
    <property type="entry name" value="AUXIN EFFLUX CARRIER COMPONENT 1B-RELATED"/>
    <property type="match status" value="1"/>
</dbReference>
<dbReference type="Proteomes" id="UP001168098">
    <property type="component" value="Unassembled WGS sequence"/>
</dbReference>
<feature type="transmembrane region" description="Helical" evidence="8">
    <location>
        <begin position="39"/>
        <end position="56"/>
    </location>
</feature>
<keyword evidence="5 8" id="KW-1133">Transmembrane helix</keyword>
<feature type="transmembrane region" description="Helical" evidence="8">
    <location>
        <begin position="68"/>
        <end position="89"/>
    </location>
</feature>
<reference evidence="9 10" key="1">
    <citation type="journal article" date="2023" name="BMC Biotechnol.">
        <title>Vitis rotundifolia cv Carlos genome sequencing.</title>
        <authorList>
            <person name="Huff M."/>
            <person name="Hulse-Kemp A."/>
            <person name="Scheffler B."/>
            <person name="Youngblood R."/>
            <person name="Simpson S."/>
            <person name="Babiker E."/>
            <person name="Staton M."/>
        </authorList>
    </citation>
    <scope>NUCLEOTIDE SEQUENCE [LARGE SCALE GENOMIC DNA]</scope>
    <source>
        <tissue evidence="9">Leaf</tissue>
    </source>
</reference>
<evidence type="ECO:0000256" key="2">
    <source>
        <dbReference type="ARBA" id="ARBA00009177"/>
    </source>
</evidence>
<protein>
    <recommendedName>
        <fullName evidence="8">Auxin efflux carrier component</fullName>
    </recommendedName>
</protein>
<feature type="transmembrane region" description="Helical" evidence="8">
    <location>
        <begin position="337"/>
        <end position="360"/>
    </location>
</feature>
<keyword evidence="3 8" id="KW-0813">Transport</keyword>
<evidence type="ECO:0000256" key="7">
    <source>
        <dbReference type="ARBA" id="ARBA00023294"/>
    </source>
</evidence>
<comment type="caution">
    <text evidence="9">The sequence shown here is derived from an EMBL/GenBank/DDBJ whole genome shotgun (WGS) entry which is preliminary data.</text>
</comment>
<feature type="transmembrane region" description="Helical" evidence="8">
    <location>
        <begin position="101"/>
        <end position="122"/>
    </location>
</feature>
<sequence length="361" mass="39948">MIEWGDVYKVVEAMAPLYVALLLGYASVRWWHMFSSDQCAAINRFICYFIFPFYSFDFTSHIDPFSMNYKYIGADIMSKFICVAAFGLWCKCSSRTGSYGWFITCFTLCTMTNSLFVGVPILEAMFGRTGVNLVLQATVVQVIIYTTVFLILLEFWKSFVSSNKTIPEDSNIVPVGAAEQDLEGHGTTEVSESSGSSSFWPLTRNALLKLVKNPNVYACVLGLIWAFLSKWWHIGMPKIVEGSVQIMSKAGTSTAMFSLGFFMAMQGKVMACGVTLTVFGMIIRFIATPVAMGVVALAIGLRGNVLRIAIIQAALPQSLASFIFIKEYGLHTEVISTAVILGIIICLPLLVAYYAILVYIR</sequence>
<dbReference type="NCBIfam" id="TIGR00946">
    <property type="entry name" value="2a69"/>
    <property type="match status" value="1"/>
</dbReference>
<evidence type="ECO:0000256" key="5">
    <source>
        <dbReference type="ARBA" id="ARBA00022989"/>
    </source>
</evidence>
<gene>
    <name evidence="9" type="ORF">PVL29_004883</name>
</gene>
<dbReference type="PANTHER" id="PTHR31752:SF2">
    <property type="entry name" value="AUXIN EFFLUX CARRIER COMPONENT 5"/>
    <property type="match status" value="1"/>
</dbReference>
<dbReference type="GO" id="GO:0005886">
    <property type="term" value="C:plasma membrane"/>
    <property type="evidence" value="ECO:0007669"/>
    <property type="project" value="TreeGrafter"/>
</dbReference>
<dbReference type="GO" id="GO:0009734">
    <property type="term" value="P:auxin-activated signaling pathway"/>
    <property type="evidence" value="ECO:0007669"/>
    <property type="project" value="UniProtKB-UniRule"/>
</dbReference>
<proteinExistence type="inferred from homology"/>
<evidence type="ECO:0000313" key="10">
    <source>
        <dbReference type="Proteomes" id="UP001168098"/>
    </source>
</evidence>
<dbReference type="GO" id="GO:0010329">
    <property type="term" value="F:auxin efflux transmembrane transporter activity"/>
    <property type="evidence" value="ECO:0007669"/>
    <property type="project" value="TreeGrafter"/>
</dbReference>
<name>A0AA39E1K1_VITRO</name>
<dbReference type="InterPro" id="IPR004776">
    <property type="entry name" value="Mem_transp_PIN-like"/>
</dbReference>
<evidence type="ECO:0000256" key="3">
    <source>
        <dbReference type="ARBA" id="ARBA00022448"/>
    </source>
</evidence>
<feature type="transmembrane region" description="Helical" evidence="8">
    <location>
        <begin position="13"/>
        <end position="32"/>
    </location>
</feature>
<accession>A0AA39E1K1</accession>
<keyword evidence="4 8" id="KW-0812">Transmembrane</keyword>
<organism evidence="9 10">
    <name type="scientific">Vitis rotundifolia</name>
    <name type="common">Muscadine grape</name>
    <dbReference type="NCBI Taxonomy" id="103349"/>
    <lineage>
        <taxon>Eukaryota</taxon>
        <taxon>Viridiplantae</taxon>
        <taxon>Streptophyta</taxon>
        <taxon>Embryophyta</taxon>
        <taxon>Tracheophyta</taxon>
        <taxon>Spermatophyta</taxon>
        <taxon>Magnoliopsida</taxon>
        <taxon>eudicotyledons</taxon>
        <taxon>Gunneridae</taxon>
        <taxon>Pentapetalae</taxon>
        <taxon>rosids</taxon>
        <taxon>Vitales</taxon>
        <taxon>Vitaceae</taxon>
        <taxon>Viteae</taxon>
        <taxon>Vitis</taxon>
    </lineage>
</organism>
<keyword evidence="6 8" id="KW-0472">Membrane</keyword>
<evidence type="ECO:0000313" key="9">
    <source>
        <dbReference type="EMBL" id="KAJ9703270.1"/>
    </source>
</evidence>
<comment type="function">
    <text evidence="8">May act as a component of the auxin efflux carrier.</text>
</comment>
<dbReference type="Pfam" id="PF03547">
    <property type="entry name" value="Mem_trans"/>
    <property type="match status" value="1"/>
</dbReference>
<dbReference type="EMBL" id="JARBHA010000004">
    <property type="protein sequence ID" value="KAJ9703270.1"/>
    <property type="molecule type" value="Genomic_DNA"/>
</dbReference>
<evidence type="ECO:0000256" key="1">
    <source>
        <dbReference type="ARBA" id="ARBA00004141"/>
    </source>
</evidence>
<dbReference type="InterPro" id="IPR051107">
    <property type="entry name" value="Auxin_Efflux_Carrier"/>
</dbReference>
<evidence type="ECO:0000256" key="6">
    <source>
        <dbReference type="ARBA" id="ARBA00023136"/>
    </source>
</evidence>
<evidence type="ECO:0000256" key="8">
    <source>
        <dbReference type="RuleBase" id="RU362108"/>
    </source>
</evidence>
<comment type="caution">
    <text evidence="8">Lacks conserved residue(s) required for the propagation of feature annotation.</text>
</comment>
<comment type="subcellular location">
    <subcellularLocation>
        <location evidence="1 8">Membrane</location>
        <topology evidence="1 8">Multi-pass membrane protein</topology>
    </subcellularLocation>
</comment>
<dbReference type="GO" id="GO:0009926">
    <property type="term" value="P:auxin polar transport"/>
    <property type="evidence" value="ECO:0007669"/>
    <property type="project" value="TreeGrafter"/>
</dbReference>
<dbReference type="AlphaFoldDB" id="A0AA39E1K1"/>
<feature type="transmembrane region" description="Helical" evidence="8">
    <location>
        <begin position="134"/>
        <end position="156"/>
    </location>
</feature>
<feature type="transmembrane region" description="Helical" evidence="8">
    <location>
        <begin position="216"/>
        <end position="234"/>
    </location>
</feature>
<feature type="transmembrane region" description="Helical" evidence="8">
    <location>
        <begin position="305"/>
        <end position="325"/>
    </location>
</feature>